<reference evidence="1 3" key="1">
    <citation type="submission" date="2019-02" db="EMBL/GenBank/DDBJ databases">
        <title>Isolation and identification of novel species under the genus Muribaculum.</title>
        <authorList>
            <person name="Miyake S."/>
            <person name="Ding Y."/>
            <person name="Low A."/>
            <person name="Soh M."/>
            <person name="Seedorf H."/>
        </authorList>
    </citation>
    <scope>NUCLEOTIDE SEQUENCE [LARGE SCALE GENOMIC DNA]</scope>
    <source>
        <strain evidence="1 3">TLL-A3</strain>
        <plasmid evidence="1">pTAA-3-2</plasmid>
    </source>
</reference>
<geneLocation type="plasmid" evidence="1">
    <name>pTAA-3-2</name>
</geneLocation>
<proteinExistence type="predicted"/>
<keyword evidence="3" id="KW-1185">Reference proteome</keyword>
<gene>
    <name evidence="2" type="ORF">EZ315_11960</name>
    <name evidence="1" type="ORF">EZ315_15940</name>
</gene>
<dbReference type="GeneID" id="82151273"/>
<organism evidence="1 3">
    <name type="scientific">Duncaniella freteri</name>
    <dbReference type="NCBI Taxonomy" id="2530391"/>
    <lineage>
        <taxon>Bacteria</taxon>
        <taxon>Pseudomonadati</taxon>
        <taxon>Bacteroidota</taxon>
        <taxon>Bacteroidia</taxon>
        <taxon>Bacteroidales</taxon>
        <taxon>Muribaculaceae</taxon>
        <taxon>Duncaniella</taxon>
    </lineage>
</organism>
<evidence type="ECO:0000313" key="3">
    <source>
        <dbReference type="Proteomes" id="UP000297635"/>
    </source>
</evidence>
<evidence type="ECO:0000313" key="2">
    <source>
        <dbReference type="EMBL" id="TGG36551.1"/>
    </source>
</evidence>
<dbReference type="AlphaFoldDB" id="A0A4Z0V3C6"/>
<dbReference type="EMBL" id="SJSA01000002">
    <property type="protein sequence ID" value="TGG36551.1"/>
    <property type="molecule type" value="Genomic_DNA"/>
</dbReference>
<evidence type="ECO:0000313" key="1">
    <source>
        <dbReference type="EMBL" id="TGG34949.1"/>
    </source>
</evidence>
<dbReference type="RefSeq" id="WP_135472285.1">
    <property type="nucleotide sequence ID" value="NZ_SJSA01000002.1"/>
</dbReference>
<name>A0A4Z0V3C6_9BACT</name>
<sequence>MDQNTAYQYKALNEDSYNSLAAFAVSTPATVTLHPGLLTIVITGDDANEVGKFIDREGLDFHINPIEFHDETLGAVIDCETTDAGTLRKIIYRMMGERSAMEEHHNGALAEITAQRDSAKKDRDMYMRWYSDSTNREDRVKGQVQAIALLLNEIFPEK</sequence>
<accession>A0A4Z0V3C6</accession>
<keyword evidence="1" id="KW-0614">Plasmid</keyword>
<comment type="caution">
    <text evidence="1">The sequence shown here is derived from an EMBL/GenBank/DDBJ whole genome shotgun (WGS) entry which is preliminary data.</text>
</comment>
<dbReference type="Proteomes" id="UP000297635">
    <property type="component" value="Unassembled WGS sequence"/>
</dbReference>
<dbReference type="EMBL" id="SJSA01000004">
    <property type="protein sequence ID" value="TGG34949.1"/>
    <property type="molecule type" value="Genomic_DNA"/>
</dbReference>
<protein>
    <submittedName>
        <fullName evidence="1">Uncharacterized protein</fullName>
    </submittedName>
</protein>